<organism evidence="1 2">
    <name type="scientific">Terfezia boudieri ATCC MYA-4762</name>
    <dbReference type="NCBI Taxonomy" id="1051890"/>
    <lineage>
        <taxon>Eukaryota</taxon>
        <taxon>Fungi</taxon>
        <taxon>Dikarya</taxon>
        <taxon>Ascomycota</taxon>
        <taxon>Pezizomycotina</taxon>
        <taxon>Pezizomycetes</taxon>
        <taxon>Pezizales</taxon>
        <taxon>Pezizaceae</taxon>
        <taxon>Terfezia</taxon>
    </lineage>
</organism>
<name>A0A3N4M328_9PEZI</name>
<gene>
    <name evidence="1" type="ORF">L211DRAFT_765709</name>
</gene>
<dbReference type="OrthoDB" id="5355583at2759"/>
<feature type="non-terminal residue" evidence="1">
    <location>
        <position position="1"/>
    </location>
</feature>
<dbReference type="Proteomes" id="UP000267821">
    <property type="component" value="Unassembled WGS sequence"/>
</dbReference>
<keyword evidence="2" id="KW-1185">Reference proteome</keyword>
<evidence type="ECO:0000313" key="1">
    <source>
        <dbReference type="EMBL" id="RPB29566.1"/>
    </source>
</evidence>
<dbReference type="InParanoid" id="A0A3N4M328"/>
<dbReference type="AlphaFoldDB" id="A0A3N4M328"/>
<proteinExistence type="predicted"/>
<dbReference type="EMBL" id="ML121527">
    <property type="protein sequence ID" value="RPB29566.1"/>
    <property type="molecule type" value="Genomic_DNA"/>
</dbReference>
<protein>
    <submittedName>
        <fullName evidence="1">Uncharacterized protein</fullName>
    </submittedName>
</protein>
<evidence type="ECO:0000313" key="2">
    <source>
        <dbReference type="Proteomes" id="UP000267821"/>
    </source>
</evidence>
<feature type="non-terminal residue" evidence="1">
    <location>
        <position position="111"/>
    </location>
</feature>
<reference evidence="1 2" key="1">
    <citation type="journal article" date="2018" name="Nat. Ecol. Evol.">
        <title>Pezizomycetes genomes reveal the molecular basis of ectomycorrhizal truffle lifestyle.</title>
        <authorList>
            <person name="Murat C."/>
            <person name="Payen T."/>
            <person name="Noel B."/>
            <person name="Kuo A."/>
            <person name="Morin E."/>
            <person name="Chen J."/>
            <person name="Kohler A."/>
            <person name="Krizsan K."/>
            <person name="Balestrini R."/>
            <person name="Da Silva C."/>
            <person name="Montanini B."/>
            <person name="Hainaut M."/>
            <person name="Levati E."/>
            <person name="Barry K.W."/>
            <person name="Belfiori B."/>
            <person name="Cichocki N."/>
            <person name="Clum A."/>
            <person name="Dockter R.B."/>
            <person name="Fauchery L."/>
            <person name="Guy J."/>
            <person name="Iotti M."/>
            <person name="Le Tacon F."/>
            <person name="Lindquist E.A."/>
            <person name="Lipzen A."/>
            <person name="Malagnac F."/>
            <person name="Mello A."/>
            <person name="Molinier V."/>
            <person name="Miyauchi S."/>
            <person name="Poulain J."/>
            <person name="Riccioni C."/>
            <person name="Rubini A."/>
            <person name="Sitrit Y."/>
            <person name="Splivallo R."/>
            <person name="Traeger S."/>
            <person name="Wang M."/>
            <person name="Zifcakova L."/>
            <person name="Wipf D."/>
            <person name="Zambonelli A."/>
            <person name="Paolocci F."/>
            <person name="Nowrousian M."/>
            <person name="Ottonello S."/>
            <person name="Baldrian P."/>
            <person name="Spatafora J.W."/>
            <person name="Henrissat B."/>
            <person name="Nagy L.G."/>
            <person name="Aury J.M."/>
            <person name="Wincker P."/>
            <person name="Grigoriev I.V."/>
            <person name="Bonfante P."/>
            <person name="Martin F.M."/>
        </authorList>
    </citation>
    <scope>NUCLEOTIDE SEQUENCE [LARGE SCALE GENOMIC DNA]</scope>
    <source>
        <strain evidence="1 2">ATCC MYA-4762</strain>
    </source>
</reference>
<sequence length="111" mass="12719">IDRISVTEEKFLIIIEAKSRSLGEALKQCCLAMKDARDTNGGGYVYGFITTGESWRLITYNGQFHMTDKMDLLLDRMHDRKEKWMKDHSVLVDCIWFALGNGGTVEEKEVV</sequence>
<accession>A0A3N4M328</accession>